<dbReference type="Pfam" id="PF00877">
    <property type="entry name" value="NLPC_P60"/>
    <property type="match status" value="1"/>
</dbReference>
<evidence type="ECO:0000256" key="4">
    <source>
        <dbReference type="ARBA" id="ARBA00022807"/>
    </source>
</evidence>
<name>A0A1W1C0T8_9ZZZZ</name>
<dbReference type="InterPro" id="IPR051202">
    <property type="entry name" value="Peptidase_C40"/>
</dbReference>
<comment type="similarity">
    <text evidence="1">Belongs to the peptidase C40 family.</text>
</comment>
<sequence>MKRPHRQTTSIRPIPSNNLIVSEAYKHLGKPYKYGATGPNSFDCSGFVYAVHKNLGITIPRTSHDQSQIQGRKLSKNELRVGDLVFFDTSLKGHVNHVGIYLGHGKFIHASSGKAFSVTISDINAWYKDKFKWGKRIHANQ</sequence>
<evidence type="ECO:0000259" key="5">
    <source>
        <dbReference type="PROSITE" id="PS51935"/>
    </source>
</evidence>
<gene>
    <name evidence="6" type="ORF">MNB_SV-14-1096</name>
</gene>
<dbReference type="PANTHER" id="PTHR47053:SF1">
    <property type="entry name" value="MUREIN DD-ENDOPEPTIDASE MEPH-RELATED"/>
    <property type="match status" value="1"/>
</dbReference>
<proteinExistence type="inferred from homology"/>
<dbReference type="InterPro" id="IPR038765">
    <property type="entry name" value="Papain-like_cys_pep_sf"/>
</dbReference>
<evidence type="ECO:0000256" key="3">
    <source>
        <dbReference type="ARBA" id="ARBA00022801"/>
    </source>
</evidence>
<keyword evidence="4" id="KW-0788">Thiol protease</keyword>
<protein>
    <submittedName>
        <fullName evidence="6">Cell wall-associated hydrolase</fullName>
    </submittedName>
</protein>
<reference evidence="6" key="1">
    <citation type="submission" date="2016-10" db="EMBL/GenBank/DDBJ databases">
        <authorList>
            <person name="de Groot N.N."/>
        </authorList>
    </citation>
    <scope>NUCLEOTIDE SEQUENCE</scope>
</reference>
<evidence type="ECO:0000256" key="1">
    <source>
        <dbReference type="ARBA" id="ARBA00007074"/>
    </source>
</evidence>
<keyword evidence="3 6" id="KW-0378">Hydrolase</keyword>
<dbReference type="InterPro" id="IPR000064">
    <property type="entry name" value="NLP_P60_dom"/>
</dbReference>
<evidence type="ECO:0000313" key="6">
    <source>
        <dbReference type="EMBL" id="SFV59355.1"/>
    </source>
</evidence>
<accession>A0A1W1C0T8</accession>
<dbReference type="Gene3D" id="3.90.1720.10">
    <property type="entry name" value="endopeptidase domain like (from Nostoc punctiforme)"/>
    <property type="match status" value="1"/>
</dbReference>
<dbReference type="SUPFAM" id="SSF54001">
    <property type="entry name" value="Cysteine proteinases"/>
    <property type="match status" value="1"/>
</dbReference>
<dbReference type="PANTHER" id="PTHR47053">
    <property type="entry name" value="MUREIN DD-ENDOPEPTIDASE MEPH-RELATED"/>
    <property type="match status" value="1"/>
</dbReference>
<organism evidence="6">
    <name type="scientific">hydrothermal vent metagenome</name>
    <dbReference type="NCBI Taxonomy" id="652676"/>
    <lineage>
        <taxon>unclassified sequences</taxon>
        <taxon>metagenomes</taxon>
        <taxon>ecological metagenomes</taxon>
    </lineage>
</organism>
<evidence type="ECO:0000256" key="2">
    <source>
        <dbReference type="ARBA" id="ARBA00022670"/>
    </source>
</evidence>
<dbReference type="EMBL" id="FPHN01000102">
    <property type="protein sequence ID" value="SFV59355.1"/>
    <property type="molecule type" value="Genomic_DNA"/>
</dbReference>
<dbReference type="PROSITE" id="PS51935">
    <property type="entry name" value="NLPC_P60"/>
    <property type="match status" value="1"/>
</dbReference>
<dbReference type="GO" id="GO:0006508">
    <property type="term" value="P:proteolysis"/>
    <property type="evidence" value="ECO:0007669"/>
    <property type="project" value="UniProtKB-KW"/>
</dbReference>
<dbReference type="AlphaFoldDB" id="A0A1W1C0T8"/>
<keyword evidence="2" id="KW-0645">Protease</keyword>
<feature type="domain" description="NlpC/P60" evidence="5">
    <location>
        <begin position="14"/>
        <end position="138"/>
    </location>
</feature>
<dbReference type="GO" id="GO:0008234">
    <property type="term" value="F:cysteine-type peptidase activity"/>
    <property type="evidence" value="ECO:0007669"/>
    <property type="project" value="UniProtKB-KW"/>
</dbReference>